<sequence length="838" mass="92290">MEGENYQGRGRGRGGGGRRGDHGPSQQVQGGFGGGRGGRGTGSHRGGYNRGTGSQQQQRPRDQGPGDQRPQQQCAQISASHGGGAPSGGPQRAQFQSPRPHYTSDRGPAPWGGSCRPPPQQPQSQQQSGGGLGPPRGWPQRAPTQPLPQYDGGHSLQSGAYRAAILRPQGMRPSSGPPRSVWSGKSQPQAQSLEISSVPAEVGARTSSSESSNNKLQPQAQSLEISSVPAEVGARTSSSESSNNKLQPIKRPDIGTIATRKINLLVNHFRVSFDPETTVIHYAVGVQVENEPLKMFICNSLLSILKEHLFRDNPEEFPEGMIKYDGGSNVYSLVPLPTGNFEVVLPRSDNSKTCTFTLTVNYRSEFKFSKLNEYFSGVGHVLPHEAHEVILPGLVMQDNPSRKRYKVGKSYFSKEYTEKLGPCFAAHTGFNQSLKQTSQGLVLCIDYTVSALRQPIPVLQFLHQFIDGFDLEMFHYFRDRVEAAVIGLKVTVTHRKCRQKFTIRNLTEKRTGELTFACATDPDGNGPPREMYIVDYFLDKYNAKINHTNIPCLDFGKGKYVPMEFCVLIEGQTFPMRDLAGDSRLFIRKLSLPQPEERREAILALVNAADGPSGDVSKNFGIGVEHDMTQVVGRILPPPNVKLGSSNMALINDRCQWNLVGKHVVAGTPVVRWALIVFTGTVDSDSSIIQSHDFVVNLKWLSRNMGIHMEDPLIREVVNIQQLSCVTQVETLLNRVVDLANKKTQAKLQIIVCFMPGKDKVYKYLKWVSETKIGVVTQCCVSSKFNKVRNQVFASLCQKINAKLGGSNFELHGRLPHFQGQEHVMFIGADVSHPDAPT</sequence>
<feature type="domain" description="PAZ" evidence="4">
    <location>
        <begin position="457"/>
        <end position="570"/>
    </location>
</feature>
<dbReference type="InterPro" id="IPR003165">
    <property type="entry name" value="Piwi"/>
</dbReference>
<dbReference type="PROSITE" id="PS50821">
    <property type="entry name" value="PAZ"/>
    <property type="match status" value="1"/>
</dbReference>
<gene>
    <name evidence="6" type="ORF">CEPIT_LOCUS38974</name>
</gene>
<evidence type="ECO:0000313" key="6">
    <source>
        <dbReference type="EMBL" id="CAH9141234.1"/>
    </source>
</evidence>
<dbReference type="Pfam" id="PF02170">
    <property type="entry name" value="PAZ"/>
    <property type="match status" value="1"/>
</dbReference>
<dbReference type="Pfam" id="PF16488">
    <property type="entry name" value="ArgoL2"/>
    <property type="match status" value="1"/>
</dbReference>
<dbReference type="SMART" id="SM00949">
    <property type="entry name" value="PAZ"/>
    <property type="match status" value="1"/>
</dbReference>
<keyword evidence="7" id="KW-1185">Reference proteome</keyword>
<dbReference type="Gene3D" id="3.40.50.2300">
    <property type="match status" value="1"/>
</dbReference>
<evidence type="ECO:0000313" key="7">
    <source>
        <dbReference type="Proteomes" id="UP001152523"/>
    </source>
</evidence>
<comment type="caution">
    <text evidence="6">The sequence shown here is derived from an EMBL/GenBank/DDBJ whole genome shotgun (WGS) entry which is preliminary data.</text>
</comment>
<dbReference type="GO" id="GO:0003723">
    <property type="term" value="F:RNA binding"/>
    <property type="evidence" value="ECO:0007669"/>
    <property type="project" value="InterPro"/>
</dbReference>
<keyword evidence="2" id="KW-0678">Repressor</keyword>
<dbReference type="AlphaFoldDB" id="A0AAV0G0E2"/>
<evidence type="ECO:0000259" key="5">
    <source>
        <dbReference type="PROSITE" id="PS50822"/>
    </source>
</evidence>
<dbReference type="Pfam" id="PF08699">
    <property type="entry name" value="ArgoL1"/>
    <property type="match status" value="1"/>
</dbReference>
<comment type="similarity">
    <text evidence="1">Belongs to the argonaute family. Ago subfamily.</text>
</comment>
<dbReference type="Proteomes" id="UP001152523">
    <property type="component" value="Unassembled WGS sequence"/>
</dbReference>
<evidence type="ECO:0000256" key="1">
    <source>
        <dbReference type="ARBA" id="ARBA00008201"/>
    </source>
</evidence>
<dbReference type="InterPro" id="IPR012337">
    <property type="entry name" value="RNaseH-like_sf"/>
</dbReference>
<feature type="compositionally biased region" description="Polar residues" evidence="3">
    <location>
        <begin position="183"/>
        <end position="195"/>
    </location>
</feature>
<dbReference type="CDD" id="cd02846">
    <property type="entry name" value="PAZ_argonaute_like"/>
    <property type="match status" value="1"/>
</dbReference>
<feature type="region of interest" description="Disordered" evidence="3">
    <location>
        <begin position="1"/>
        <end position="249"/>
    </location>
</feature>
<dbReference type="InterPro" id="IPR003100">
    <property type="entry name" value="PAZ_dom"/>
</dbReference>
<feature type="compositionally biased region" description="Polar residues" evidence="3">
    <location>
        <begin position="205"/>
        <end position="225"/>
    </location>
</feature>
<dbReference type="PROSITE" id="PS50822">
    <property type="entry name" value="PIWI"/>
    <property type="match status" value="1"/>
</dbReference>
<dbReference type="Pfam" id="PF02171">
    <property type="entry name" value="Piwi"/>
    <property type="match status" value="1"/>
</dbReference>
<dbReference type="InterPro" id="IPR036085">
    <property type="entry name" value="PAZ_dom_sf"/>
</dbReference>
<feature type="compositionally biased region" description="Gly residues" evidence="3">
    <location>
        <begin position="30"/>
        <end position="50"/>
    </location>
</feature>
<feature type="non-terminal residue" evidence="6">
    <location>
        <position position="838"/>
    </location>
</feature>
<dbReference type="SUPFAM" id="SSF53098">
    <property type="entry name" value="Ribonuclease H-like"/>
    <property type="match status" value="1"/>
</dbReference>
<dbReference type="SUPFAM" id="SSF101690">
    <property type="entry name" value="PAZ domain"/>
    <property type="match status" value="1"/>
</dbReference>
<evidence type="ECO:0000259" key="4">
    <source>
        <dbReference type="PROSITE" id="PS50821"/>
    </source>
</evidence>
<dbReference type="SMART" id="SM01163">
    <property type="entry name" value="DUF1785"/>
    <property type="match status" value="1"/>
</dbReference>
<organism evidence="6 7">
    <name type="scientific">Cuscuta epithymum</name>
    <dbReference type="NCBI Taxonomy" id="186058"/>
    <lineage>
        <taxon>Eukaryota</taxon>
        <taxon>Viridiplantae</taxon>
        <taxon>Streptophyta</taxon>
        <taxon>Embryophyta</taxon>
        <taxon>Tracheophyta</taxon>
        <taxon>Spermatophyta</taxon>
        <taxon>Magnoliopsida</taxon>
        <taxon>eudicotyledons</taxon>
        <taxon>Gunneridae</taxon>
        <taxon>Pentapetalae</taxon>
        <taxon>asterids</taxon>
        <taxon>lamiids</taxon>
        <taxon>Solanales</taxon>
        <taxon>Convolvulaceae</taxon>
        <taxon>Cuscuteae</taxon>
        <taxon>Cuscuta</taxon>
        <taxon>Cuscuta subgen. Cuscuta</taxon>
    </lineage>
</organism>
<dbReference type="EMBL" id="CAMAPF010001029">
    <property type="protein sequence ID" value="CAH9141234.1"/>
    <property type="molecule type" value="Genomic_DNA"/>
</dbReference>
<protein>
    <submittedName>
        <fullName evidence="6">Uncharacterized protein</fullName>
    </submittedName>
</protein>
<dbReference type="GO" id="GO:0051607">
    <property type="term" value="P:defense response to virus"/>
    <property type="evidence" value="ECO:0007669"/>
    <property type="project" value="UniProtKB-ARBA"/>
</dbReference>
<dbReference type="InterPro" id="IPR032472">
    <property type="entry name" value="ArgoL2"/>
</dbReference>
<evidence type="ECO:0000256" key="2">
    <source>
        <dbReference type="ARBA" id="ARBA00022491"/>
    </source>
</evidence>
<dbReference type="InterPro" id="IPR014811">
    <property type="entry name" value="ArgoL1"/>
</dbReference>
<evidence type="ECO:0000256" key="3">
    <source>
        <dbReference type="SAM" id="MobiDB-lite"/>
    </source>
</evidence>
<feature type="domain" description="Piwi" evidence="5">
    <location>
        <begin position="750"/>
        <end position="838"/>
    </location>
</feature>
<proteinExistence type="inferred from homology"/>
<feature type="compositionally biased region" description="Polar residues" evidence="3">
    <location>
        <begin position="235"/>
        <end position="246"/>
    </location>
</feature>
<dbReference type="Pfam" id="PF16486">
    <property type="entry name" value="ArgoN"/>
    <property type="match status" value="1"/>
</dbReference>
<dbReference type="PANTHER" id="PTHR22891">
    <property type="entry name" value="EUKARYOTIC TRANSLATION INITIATION FACTOR 2C"/>
    <property type="match status" value="1"/>
</dbReference>
<dbReference type="InterPro" id="IPR032474">
    <property type="entry name" value="Argonaute_N"/>
</dbReference>
<reference evidence="6" key="1">
    <citation type="submission" date="2022-07" db="EMBL/GenBank/DDBJ databases">
        <authorList>
            <person name="Macas J."/>
            <person name="Novak P."/>
            <person name="Neumann P."/>
        </authorList>
    </citation>
    <scope>NUCLEOTIDE SEQUENCE</scope>
</reference>
<accession>A0AAV0G0E2</accession>
<dbReference type="Gene3D" id="2.170.260.10">
    <property type="entry name" value="paz domain"/>
    <property type="match status" value="1"/>
</dbReference>
<name>A0AAV0G0E2_9ASTE</name>